<evidence type="ECO:0000313" key="2">
    <source>
        <dbReference type="Proteomes" id="UP000824881"/>
    </source>
</evidence>
<accession>A0ACB7ITY9</accession>
<reference evidence="1 2" key="1">
    <citation type="journal article" date="2021" name="Appl. Environ. Microbiol.">
        <title>Genetic linkage and physical mapping for an oyster mushroom Pleurotus cornucopiae and QTL analysis for the trait cap color.</title>
        <authorList>
            <person name="Zhang Y."/>
            <person name="Gao W."/>
            <person name="Sonnenberg A."/>
            <person name="Chen Q."/>
            <person name="Zhang J."/>
            <person name="Huang C."/>
        </authorList>
    </citation>
    <scope>NUCLEOTIDE SEQUENCE [LARGE SCALE GENOMIC DNA]</scope>
    <source>
        <strain evidence="1">CCMSSC00406</strain>
    </source>
</reference>
<dbReference type="EMBL" id="WQMT02000006">
    <property type="protein sequence ID" value="KAG9221585.1"/>
    <property type="molecule type" value="Genomic_DNA"/>
</dbReference>
<organism evidence="1 2">
    <name type="scientific">Pleurotus cornucopiae</name>
    <name type="common">Cornucopia mushroom</name>
    <dbReference type="NCBI Taxonomy" id="5321"/>
    <lineage>
        <taxon>Eukaryota</taxon>
        <taxon>Fungi</taxon>
        <taxon>Dikarya</taxon>
        <taxon>Basidiomycota</taxon>
        <taxon>Agaricomycotina</taxon>
        <taxon>Agaricomycetes</taxon>
        <taxon>Agaricomycetidae</taxon>
        <taxon>Agaricales</taxon>
        <taxon>Pleurotineae</taxon>
        <taxon>Pleurotaceae</taxon>
        <taxon>Pleurotus</taxon>
    </lineage>
</organism>
<proteinExistence type="predicted"/>
<gene>
    <name evidence="1" type="ORF">CCMSSC00406_0007224</name>
</gene>
<name>A0ACB7ITY9_PLECO</name>
<sequence>MGFLKRLFSVGSKKNKKSKPTISNPTPLPSSRTPSRHLEAIEEDQEDAVNRLLRSSSSRYALSSERNRSSLDPLPHPINEVLQTPGASTASIASSTLSQRGTYTVTIHRRKQHAATEFPDANRGFDDTPSPPATPTPIDNDAHLLGLRRDPSVASLIDLYDDHGRLPDEAFSNSPPGGRQQTKRSGSTLRQLLGNPPPTSANRNTEFSTVEGDISWAERFLGETESISSAASSYGLRTPDDPDSRFTNAHTHEQSFTTDHDLSITSFDGPGISSLEVELSSAADNSFQDEHSRTINKSPYQAPDPTTPQRASQIFRFLTNKRHDDADERSLPEPPSAFSSPSDEGCNPDIGKSHFSEDTSFDAESIASSTDSHNIPLHTDTRSSFIHISTSTLQSAFIPRTPSKRSSASIPASQIPVINENENQEARGDDNDNRLSVKATPFNKVKVIMNGPTKVIVTAPTPCENPLTGSGVRIPRGPRAPSGRRRTSHSRPPPRPRLAERSNSTSSSIINQPTKTTSRDSYTAIPSHHKRVGSRTSSQVSVVDVSFEQKDVENMKPVADKRPVRPSRSEGSRDLLSQVITSQFEKENASLGSNDALTAVAPLPFTPMRTHSTGRSSLFRTAVTPSMFRPPPGMAPSPASSSELSPVAKEMMLNLRQQRTKAREAEKERGKKRSVAARI</sequence>
<comment type="caution">
    <text evidence="1">The sequence shown here is derived from an EMBL/GenBank/DDBJ whole genome shotgun (WGS) entry which is preliminary data.</text>
</comment>
<dbReference type="Proteomes" id="UP000824881">
    <property type="component" value="Unassembled WGS sequence"/>
</dbReference>
<evidence type="ECO:0000313" key="1">
    <source>
        <dbReference type="EMBL" id="KAG9221585.1"/>
    </source>
</evidence>
<keyword evidence="2" id="KW-1185">Reference proteome</keyword>
<protein>
    <submittedName>
        <fullName evidence="1">Uncharacterized protein</fullName>
    </submittedName>
</protein>